<name>A0A369A3T7_9FLAO</name>
<accession>A0A369A3T7</accession>
<feature type="domain" description="Ribosome maturation factor RimP C-terminal" evidence="5">
    <location>
        <begin position="107"/>
        <end position="180"/>
    </location>
</feature>
<proteinExistence type="inferred from homology"/>
<dbReference type="SUPFAM" id="SSF75420">
    <property type="entry name" value="YhbC-like, N-terminal domain"/>
    <property type="match status" value="1"/>
</dbReference>
<feature type="domain" description="Ribosome maturation factor RimP N-terminal" evidence="4">
    <location>
        <begin position="43"/>
        <end position="103"/>
    </location>
</feature>
<protein>
    <recommendedName>
        <fullName evidence="3">Ribosome maturation factor RimP</fullName>
    </recommendedName>
</protein>
<dbReference type="Gene3D" id="3.30.300.70">
    <property type="entry name" value="RimP-like superfamily, N-terminal"/>
    <property type="match status" value="1"/>
</dbReference>
<comment type="function">
    <text evidence="3">Required for maturation of 30S ribosomal subunits.</text>
</comment>
<dbReference type="GO" id="GO:0006412">
    <property type="term" value="P:translation"/>
    <property type="evidence" value="ECO:0007669"/>
    <property type="project" value="TreeGrafter"/>
</dbReference>
<dbReference type="InterPro" id="IPR028989">
    <property type="entry name" value="RimP_N"/>
</dbReference>
<dbReference type="EMBL" id="QPJS01000002">
    <property type="protein sequence ID" value="RCX03833.1"/>
    <property type="molecule type" value="Genomic_DNA"/>
</dbReference>
<dbReference type="Pfam" id="PF17384">
    <property type="entry name" value="DUF150_C"/>
    <property type="match status" value="1"/>
</dbReference>
<keyword evidence="1 3" id="KW-0963">Cytoplasm</keyword>
<dbReference type="PANTHER" id="PTHR33867">
    <property type="entry name" value="RIBOSOME MATURATION FACTOR RIMP"/>
    <property type="match status" value="1"/>
</dbReference>
<evidence type="ECO:0000313" key="7">
    <source>
        <dbReference type="Proteomes" id="UP000253517"/>
    </source>
</evidence>
<evidence type="ECO:0000256" key="3">
    <source>
        <dbReference type="HAMAP-Rule" id="MF_01077"/>
    </source>
</evidence>
<gene>
    <name evidence="3" type="primary">rimP</name>
    <name evidence="6" type="ORF">DES35_102289</name>
</gene>
<dbReference type="AlphaFoldDB" id="A0A369A3T7"/>
<comment type="subcellular location">
    <subcellularLocation>
        <location evidence="3">Cytoplasm</location>
    </subcellularLocation>
</comment>
<dbReference type="InterPro" id="IPR003728">
    <property type="entry name" value="Ribosome_maturation_RimP"/>
</dbReference>
<evidence type="ECO:0000256" key="2">
    <source>
        <dbReference type="ARBA" id="ARBA00022517"/>
    </source>
</evidence>
<reference evidence="6 7" key="1">
    <citation type="submission" date="2018-07" db="EMBL/GenBank/DDBJ databases">
        <title>Genomic Encyclopedia of Type Strains, Phase IV (KMG-IV): sequencing the most valuable type-strain genomes for metagenomic binning, comparative biology and taxonomic classification.</title>
        <authorList>
            <person name="Goeker M."/>
        </authorList>
    </citation>
    <scope>NUCLEOTIDE SEQUENCE [LARGE SCALE GENOMIC DNA]</scope>
    <source>
        <strain evidence="6 7">DSM 21410</strain>
    </source>
</reference>
<evidence type="ECO:0000256" key="1">
    <source>
        <dbReference type="ARBA" id="ARBA00022490"/>
    </source>
</evidence>
<dbReference type="GO" id="GO:0000028">
    <property type="term" value="P:ribosomal small subunit assembly"/>
    <property type="evidence" value="ECO:0007669"/>
    <property type="project" value="TreeGrafter"/>
</dbReference>
<evidence type="ECO:0000313" key="6">
    <source>
        <dbReference type="EMBL" id="RCX03833.1"/>
    </source>
</evidence>
<dbReference type="HAMAP" id="MF_01077">
    <property type="entry name" value="RimP"/>
    <property type="match status" value="1"/>
</dbReference>
<keyword evidence="7" id="KW-1185">Reference proteome</keyword>
<comment type="caution">
    <text evidence="6">The sequence shown here is derived from an EMBL/GenBank/DDBJ whole genome shotgun (WGS) entry which is preliminary data.</text>
</comment>
<evidence type="ECO:0000259" key="5">
    <source>
        <dbReference type="Pfam" id="PF17384"/>
    </source>
</evidence>
<organism evidence="6 7">
    <name type="scientific">Schleiferia thermophila</name>
    <dbReference type="NCBI Taxonomy" id="884107"/>
    <lineage>
        <taxon>Bacteria</taxon>
        <taxon>Pseudomonadati</taxon>
        <taxon>Bacteroidota</taxon>
        <taxon>Flavobacteriia</taxon>
        <taxon>Flavobacteriales</taxon>
        <taxon>Schleiferiaceae</taxon>
        <taxon>Schleiferia</taxon>
    </lineage>
</organism>
<dbReference type="GO" id="GO:0005829">
    <property type="term" value="C:cytosol"/>
    <property type="evidence" value="ECO:0007669"/>
    <property type="project" value="TreeGrafter"/>
</dbReference>
<dbReference type="Pfam" id="PF02576">
    <property type="entry name" value="RimP_N"/>
    <property type="match status" value="1"/>
</dbReference>
<dbReference type="Proteomes" id="UP000253517">
    <property type="component" value="Unassembled WGS sequence"/>
</dbReference>
<dbReference type="InterPro" id="IPR028998">
    <property type="entry name" value="RimP_C"/>
</dbReference>
<dbReference type="InterPro" id="IPR035956">
    <property type="entry name" value="RimP_N_sf"/>
</dbReference>
<comment type="similarity">
    <text evidence="3">Belongs to the RimP family.</text>
</comment>
<sequence length="180" mass="20413">MNFVFDKKYVFIFATVKKGGIVPLFYYQMVEIESIKKAVDQAVKEINGFVVSISLVGEDKVEVLIDTDQGIMLNEIVKVSKFLKYHFPNFSDTFSIEISSPGIGKPLKVHRQYVKNIGRLLKIILSDGNKVIGRLTHVTDSYVELELNEVRARRGIKSANSTKKQIPFANIKEAIIQVEF</sequence>
<keyword evidence="2 3" id="KW-0690">Ribosome biogenesis</keyword>
<evidence type="ECO:0000259" key="4">
    <source>
        <dbReference type="Pfam" id="PF02576"/>
    </source>
</evidence>
<dbReference type="PANTHER" id="PTHR33867:SF1">
    <property type="entry name" value="RIBOSOME MATURATION FACTOR RIMP"/>
    <property type="match status" value="1"/>
</dbReference>